<feature type="compositionally biased region" description="Acidic residues" evidence="1">
    <location>
        <begin position="290"/>
        <end position="299"/>
    </location>
</feature>
<evidence type="ECO:0000313" key="3">
    <source>
        <dbReference type="Proteomes" id="UP000310158"/>
    </source>
</evidence>
<feature type="compositionally biased region" description="Acidic residues" evidence="1">
    <location>
        <begin position="328"/>
        <end position="340"/>
    </location>
</feature>
<accession>A0A4S4L0A4</accession>
<feature type="non-terminal residue" evidence="2">
    <location>
        <position position="1"/>
    </location>
</feature>
<feature type="region of interest" description="Disordered" evidence="1">
    <location>
        <begin position="290"/>
        <end position="378"/>
    </location>
</feature>
<feature type="region of interest" description="Disordered" evidence="1">
    <location>
        <begin position="489"/>
        <end position="522"/>
    </location>
</feature>
<dbReference type="AlphaFoldDB" id="A0A4S4L0A4"/>
<protein>
    <submittedName>
        <fullName evidence="2">Uncharacterized protein</fullName>
    </submittedName>
</protein>
<evidence type="ECO:0000256" key="1">
    <source>
        <dbReference type="SAM" id="MobiDB-lite"/>
    </source>
</evidence>
<sequence>KIDDIYICVLGGGEMLVSQEEFDKATEAVLKPTRVHEGVLAIMFESSHVLPLTDYAVERSGVLHGASRVSFSSSSLPLPPFLSFRHSLSLHHTLPDAHGDADADRGLVENRTRAGDVGRSAGACGGAAFGGDERGFEAVWDSSGGCFCAGSLRSSLCGFDSARAFVRAGAVYHFVYGCIVSAFCEEDDDESERCWMFQSDRVRSETRRGGRKGVSGEGGRRKGFRRSVGAVEEEAEEAEEEEEDLWPSLRALRAGGTGGSLAEAATARFGFEKYEGEDDVDVMGEADADGCDEAEEEEERNGIEREGRGVKVGSIPMVGPRSGKRCSEEDEGEDSGEESLGEGKGYSKRGDASKGVPGSVAEEEGIGGGMEIAEGGRRGGGARREWLLVCTYILEWDSGAEMMAVVGGHGGYLTGVILPIQHAHASSLCYRSRFPTPQLTRTVVPAASLASLSLSFFSGKAQKRRGETHLFLCAQICAYSLRASPLRHHHPIDPASRPAHPISSRPVPSPAELSNTRRPRTHPTRLALIPISLSLSSKLSAEPTLDAIQSDIRRPPPHAGRASQLGPDRRYDASVAPPPPNGCVRLLVRAFLRYLGVHVQASGVENIPNARGFESVASRREENLEPRAGANANANADARYRPEYISSLNLPRPVESFASGRGLGLGFDFESICEVGRSLLESSETRAGQVVRAWKLRACDGRVDKVPRALGEWNGGPGVTCVDDTPEGGGEVTRTDVGGWCAA</sequence>
<feature type="region of interest" description="Disordered" evidence="1">
    <location>
        <begin position="547"/>
        <end position="569"/>
    </location>
</feature>
<feature type="region of interest" description="Disordered" evidence="1">
    <location>
        <begin position="206"/>
        <end position="244"/>
    </location>
</feature>
<name>A0A4S4L0A4_9AGAM</name>
<feature type="compositionally biased region" description="Basic and acidic residues" evidence="1">
    <location>
        <begin position="300"/>
        <end position="309"/>
    </location>
</feature>
<dbReference type="OrthoDB" id="1689029at2759"/>
<proteinExistence type="predicted"/>
<dbReference type="EMBL" id="SGPL01001117">
    <property type="protein sequence ID" value="THH04686.1"/>
    <property type="molecule type" value="Genomic_DNA"/>
</dbReference>
<comment type="caution">
    <text evidence="2">The sequence shown here is derived from an EMBL/GenBank/DDBJ whole genome shotgun (WGS) entry which is preliminary data.</text>
</comment>
<reference evidence="2 3" key="1">
    <citation type="submission" date="2019-02" db="EMBL/GenBank/DDBJ databases">
        <title>Genome sequencing of the rare red list fungi Bondarzewia mesenterica.</title>
        <authorList>
            <person name="Buettner E."/>
            <person name="Kellner H."/>
        </authorList>
    </citation>
    <scope>NUCLEOTIDE SEQUENCE [LARGE SCALE GENOMIC DNA]</scope>
    <source>
        <strain evidence="2 3">DSM 108281</strain>
    </source>
</reference>
<organism evidence="2 3">
    <name type="scientific">Bondarzewia mesenterica</name>
    <dbReference type="NCBI Taxonomy" id="1095465"/>
    <lineage>
        <taxon>Eukaryota</taxon>
        <taxon>Fungi</taxon>
        <taxon>Dikarya</taxon>
        <taxon>Basidiomycota</taxon>
        <taxon>Agaricomycotina</taxon>
        <taxon>Agaricomycetes</taxon>
        <taxon>Russulales</taxon>
        <taxon>Bondarzewiaceae</taxon>
        <taxon>Bondarzewia</taxon>
    </lineage>
</organism>
<evidence type="ECO:0000313" key="2">
    <source>
        <dbReference type="EMBL" id="THH04686.1"/>
    </source>
</evidence>
<feature type="compositionally biased region" description="Acidic residues" evidence="1">
    <location>
        <begin position="231"/>
        <end position="244"/>
    </location>
</feature>
<gene>
    <name evidence="2" type="ORF">EW146_g10115</name>
</gene>
<keyword evidence="3" id="KW-1185">Reference proteome</keyword>
<dbReference type="Proteomes" id="UP000310158">
    <property type="component" value="Unassembled WGS sequence"/>
</dbReference>